<dbReference type="AlphaFoldDB" id="A0A978V8R7"/>
<evidence type="ECO:0000313" key="6">
    <source>
        <dbReference type="Proteomes" id="UP000813462"/>
    </source>
</evidence>
<protein>
    <recommendedName>
        <fullName evidence="4">DYW domain-containing protein</fullName>
    </recommendedName>
</protein>
<proteinExistence type="inferred from homology"/>
<sequence>MTMISGYVQGGYYNESLELFRQMRLENIRPDEVLFATVLSACAHVEDRKLGRSIHSLVVKYGMIYEGLLGNALIDLYAKCGALDEAQMIFKQLPSRSVASWNSMLDGFCRNFSHPQSTNIYSMLDEMNDRLQQKDLRETSSHHSERLAVAFGLISSHGKTPIRIVNNLRICGDCHSIMKLISQTYDREIVIRDNYRFHRFVDGNCSCKDYW</sequence>
<dbReference type="EMBL" id="JAEACU010000006">
    <property type="protein sequence ID" value="KAH7524302.1"/>
    <property type="molecule type" value="Genomic_DNA"/>
</dbReference>
<dbReference type="Pfam" id="PF14432">
    <property type="entry name" value="DYW_deaminase"/>
    <property type="match status" value="1"/>
</dbReference>
<evidence type="ECO:0000256" key="2">
    <source>
        <dbReference type="ARBA" id="ARBA00022737"/>
    </source>
</evidence>
<name>A0A978V8R7_ZIZJJ</name>
<dbReference type="PANTHER" id="PTHR47926">
    <property type="entry name" value="PENTATRICOPEPTIDE REPEAT-CONTAINING PROTEIN"/>
    <property type="match status" value="1"/>
</dbReference>
<dbReference type="Proteomes" id="UP000813462">
    <property type="component" value="Unassembled WGS sequence"/>
</dbReference>
<dbReference type="GO" id="GO:0003723">
    <property type="term" value="F:RNA binding"/>
    <property type="evidence" value="ECO:0007669"/>
    <property type="project" value="InterPro"/>
</dbReference>
<dbReference type="InterPro" id="IPR046960">
    <property type="entry name" value="PPR_At4g14850-like_plant"/>
</dbReference>
<reference evidence="5" key="1">
    <citation type="journal article" date="2021" name="Front. Plant Sci.">
        <title>Chromosome-Scale Genome Assembly for Chinese Sour Jujube and Insights Into Its Genome Evolution and Domestication Signature.</title>
        <authorList>
            <person name="Shen L.-Y."/>
            <person name="Luo H."/>
            <person name="Wang X.-L."/>
            <person name="Wang X.-M."/>
            <person name="Qiu X.-J."/>
            <person name="Liu H."/>
            <person name="Zhou S.-S."/>
            <person name="Jia K.-H."/>
            <person name="Nie S."/>
            <person name="Bao Y.-T."/>
            <person name="Zhang R.-G."/>
            <person name="Yun Q.-Z."/>
            <person name="Chai Y.-H."/>
            <person name="Lu J.-Y."/>
            <person name="Li Y."/>
            <person name="Zhao S.-W."/>
            <person name="Mao J.-F."/>
            <person name="Jia S.-G."/>
            <person name="Mao Y.-M."/>
        </authorList>
    </citation>
    <scope>NUCLEOTIDE SEQUENCE</scope>
    <source>
        <strain evidence="5">AT0</strain>
        <tissue evidence="5">Leaf</tissue>
    </source>
</reference>
<keyword evidence="2" id="KW-0677">Repeat</keyword>
<organism evidence="5 6">
    <name type="scientific">Ziziphus jujuba var. spinosa</name>
    <dbReference type="NCBI Taxonomy" id="714518"/>
    <lineage>
        <taxon>Eukaryota</taxon>
        <taxon>Viridiplantae</taxon>
        <taxon>Streptophyta</taxon>
        <taxon>Embryophyta</taxon>
        <taxon>Tracheophyta</taxon>
        <taxon>Spermatophyta</taxon>
        <taxon>Magnoliopsida</taxon>
        <taxon>eudicotyledons</taxon>
        <taxon>Gunneridae</taxon>
        <taxon>Pentapetalae</taxon>
        <taxon>rosids</taxon>
        <taxon>fabids</taxon>
        <taxon>Rosales</taxon>
        <taxon>Rhamnaceae</taxon>
        <taxon>Paliureae</taxon>
        <taxon>Ziziphus</taxon>
    </lineage>
</organism>
<dbReference type="Gene3D" id="1.25.40.10">
    <property type="entry name" value="Tetratricopeptide repeat domain"/>
    <property type="match status" value="1"/>
</dbReference>
<evidence type="ECO:0000259" key="4">
    <source>
        <dbReference type="Pfam" id="PF14432"/>
    </source>
</evidence>
<feature type="repeat" description="PPR" evidence="3">
    <location>
        <begin position="1"/>
        <end position="30"/>
    </location>
</feature>
<evidence type="ECO:0000313" key="5">
    <source>
        <dbReference type="EMBL" id="KAH7524302.1"/>
    </source>
</evidence>
<evidence type="ECO:0000256" key="1">
    <source>
        <dbReference type="ARBA" id="ARBA00006643"/>
    </source>
</evidence>
<dbReference type="InterPro" id="IPR011990">
    <property type="entry name" value="TPR-like_helical_dom_sf"/>
</dbReference>
<accession>A0A978V8R7</accession>
<evidence type="ECO:0000256" key="3">
    <source>
        <dbReference type="PROSITE-ProRule" id="PRU00708"/>
    </source>
</evidence>
<dbReference type="GO" id="GO:0008270">
    <property type="term" value="F:zinc ion binding"/>
    <property type="evidence" value="ECO:0007669"/>
    <property type="project" value="InterPro"/>
</dbReference>
<dbReference type="NCBIfam" id="TIGR00756">
    <property type="entry name" value="PPR"/>
    <property type="match status" value="1"/>
</dbReference>
<dbReference type="GO" id="GO:0009451">
    <property type="term" value="P:RNA modification"/>
    <property type="evidence" value="ECO:0007669"/>
    <property type="project" value="InterPro"/>
</dbReference>
<gene>
    <name evidence="5" type="ORF">FEM48_Zijuj06G0105100</name>
</gene>
<dbReference type="PROSITE" id="PS51375">
    <property type="entry name" value="PPR"/>
    <property type="match status" value="1"/>
</dbReference>
<feature type="domain" description="DYW" evidence="4">
    <location>
        <begin position="133"/>
        <end position="211"/>
    </location>
</feature>
<comment type="caution">
    <text evidence="5">The sequence shown here is derived from an EMBL/GenBank/DDBJ whole genome shotgun (WGS) entry which is preliminary data.</text>
</comment>
<dbReference type="InterPro" id="IPR032867">
    <property type="entry name" value="DYW_dom"/>
</dbReference>
<dbReference type="InterPro" id="IPR002885">
    <property type="entry name" value="PPR_rpt"/>
</dbReference>
<dbReference type="Pfam" id="PF01535">
    <property type="entry name" value="PPR"/>
    <property type="match status" value="3"/>
</dbReference>
<comment type="similarity">
    <text evidence="1">Belongs to the PPR family. PCMP-H subfamily.</text>
</comment>